<comment type="subcellular location">
    <subcellularLocation>
        <location evidence="1">Bacterial flagellum</location>
    </subcellularLocation>
</comment>
<dbReference type="InterPro" id="IPR010809">
    <property type="entry name" value="FliD_C"/>
</dbReference>
<dbReference type="PANTHER" id="PTHR30288:SF0">
    <property type="entry name" value="FLAGELLAR HOOK-ASSOCIATED PROTEIN 2"/>
    <property type="match status" value="1"/>
</dbReference>
<feature type="domain" description="Flagellar hook-associated protein 2 C-terminal" evidence="9">
    <location>
        <begin position="563"/>
        <end position="633"/>
    </location>
</feature>
<dbReference type="PANTHER" id="PTHR30288">
    <property type="entry name" value="FLAGELLAR CAP/ASSEMBLY PROTEIN FLID"/>
    <property type="match status" value="1"/>
</dbReference>
<name>A0A1J5QU09_9ZZZZ</name>
<dbReference type="InterPro" id="IPR003481">
    <property type="entry name" value="FliD_N"/>
</dbReference>
<dbReference type="Pfam" id="PF02465">
    <property type="entry name" value="FliD_N"/>
    <property type="match status" value="1"/>
</dbReference>
<evidence type="ECO:0000256" key="2">
    <source>
        <dbReference type="ARBA" id="ARBA00009764"/>
    </source>
</evidence>
<evidence type="ECO:0000256" key="4">
    <source>
        <dbReference type="ARBA" id="ARBA00023054"/>
    </source>
</evidence>
<keyword evidence="4" id="KW-0175">Coiled coil</keyword>
<evidence type="ECO:0000256" key="6">
    <source>
        <dbReference type="ARBA" id="ARBA00033074"/>
    </source>
</evidence>
<comment type="caution">
    <text evidence="10">The sequence shown here is derived from an EMBL/GenBank/DDBJ whole genome shotgun (WGS) entry which is preliminary data.</text>
</comment>
<reference evidence="10" key="1">
    <citation type="submission" date="2016-10" db="EMBL/GenBank/DDBJ databases">
        <title>Sequence of Gallionella enrichment culture.</title>
        <authorList>
            <person name="Poehlein A."/>
            <person name="Muehling M."/>
            <person name="Daniel R."/>
        </authorList>
    </citation>
    <scope>NUCLEOTIDE SEQUENCE</scope>
</reference>
<organism evidence="10">
    <name type="scientific">mine drainage metagenome</name>
    <dbReference type="NCBI Taxonomy" id="410659"/>
    <lineage>
        <taxon>unclassified sequences</taxon>
        <taxon>metagenomes</taxon>
        <taxon>ecological metagenomes</taxon>
    </lineage>
</organism>
<proteinExistence type="inferred from homology"/>
<dbReference type="GO" id="GO:0009424">
    <property type="term" value="C:bacterial-type flagellum hook"/>
    <property type="evidence" value="ECO:0007669"/>
    <property type="project" value="InterPro"/>
</dbReference>
<evidence type="ECO:0000313" key="10">
    <source>
        <dbReference type="EMBL" id="OIQ83340.1"/>
    </source>
</evidence>
<sequence length="658" mass="64161">MSSISNLVNLSSWTGGINVPSLVSSLSAAYQVPVTQLQKTVASDQATLSAWGTLQSAVSSFQSTVSALQQISSLNNRTANLSNSAAVSASVAADAPLGTYSLSNMVLAQAQSVYSQDFASSANTTVGNGSLQIQVGSGAVTTVTIDSSNNTLNGIAAAINSAGAGVNAAVVYDGTGYRLTVTSNDTGAANAFSLSASGTGSLSTLSYSAASSASSGMTLSQTAQNAAVTINGLPVTSASDTVSGAIPGVTLNLLQASGSTSLTVANDTSSFVTAVQAMVTSFNTAMGTINNLTSLNSTATSGGSGVTGPGPLIGNASVNGLRSALLSIISSQGIAGSSGSAYTSLGSVGINLAQDGTLALDSTVLNAALTVDYNGAAGLFGQVGTTSTTNLQYGSATSSTQAGTYAVNVTSPATQATITAASAFAASGLTSAETLTFVSGTTTVNVNLASGATIDAAVATINATLSQQGLGNISASNAGGVLQLQSSGYGSAQQFSVVSNVASGGSGIGTSRTIQSGTDVVGTINGQTASGSGQTLTATGPGAALGLNVTVTGQGTGLIGSVTLTQGIYQQMGSVLSQALNSNSGFIASAQAGVSGTISGVEKQITQAQQNATAQIALLTQQFEAMQVQVAQFTSVGQYLTAFYNNGSSNSSSSSSTG</sequence>
<evidence type="ECO:0000256" key="5">
    <source>
        <dbReference type="ARBA" id="ARBA00023143"/>
    </source>
</evidence>
<dbReference type="EMBL" id="MLJW01000712">
    <property type="protein sequence ID" value="OIQ83340.1"/>
    <property type="molecule type" value="Genomic_DNA"/>
</dbReference>
<dbReference type="GO" id="GO:0071973">
    <property type="term" value="P:bacterial-type flagellum-dependent cell motility"/>
    <property type="evidence" value="ECO:0007669"/>
    <property type="project" value="TreeGrafter"/>
</dbReference>
<dbReference type="Pfam" id="PF07195">
    <property type="entry name" value="FliD_C"/>
    <property type="match status" value="2"/>
</dbReference>
<gene>
    <name evidence="10" type="primary">fliD_9</name>
    <name evidence="10" type="ORF">GALL_348570</name>
</gene>
<keyword evidence="10" id="KW-0969">Cilium</keyword>
<dbReference type="InterPro" id="IPR040026">
    <property type="entry name" value="FliD"/>
</dbReference>
<comment type="subunit">
    <text evidence="3">Homopentamer.</text>
</comment>
<comment type="similarity">
    <text evidence="2">Belongs to the FliD family.</text>
</comment>
<evidence type="ECO:0000259" key="9">
    <source>
        <dbReference type="Pfam" id="PF07195"/>
    </source>
</evidence>
<dbReference type="GO" id="GO:0009421">
    <property type="term" value="C:bacterial-type flagellum filament cap"/>
    <property type="evidence" value="ECO:0007669"/>
    <property type="project" value="InterPro"/>
</dbReference>
<protein>
    <recommendedName>
        <fullName evidence="7">Filament cap protein</fullName>
    </recommendedName>
    <alternativeName>
        <fullName evidence="6">Flagellar cap protein</fullName>
    </alternativeName>
</protein>
<feature type="domain" description="Flagellar hook-associated protein 2 C-terminal" evidence="9">
    <location>
        <begin position="223"/>
        <end position="409"/>
    </location>
</feature>
<keyword evidence="5" id="KW-0975">Bacterial flagellum</keyword>
<dbReference type="InterPro" id="IPR010810">
    <property type="entry name" value="Flagellin_hook_IN_motif"/>
</dbReference>
<evidence type="ECO:0000256" key="1">
    <source>
        <dbReference type="ARBA" id="ARBA00004365"/>
    </source>
</evidence>
<keyword evidence="10" id="KW-0966">Cell projection</keyword>
<evidence type="ECO:0000256" key="3">
    <source>
        <dbReference type="ARBA" id="ARBA00011255"/>
    </source>
</evidence>
<evidence type="ECO:0000256" key="7">
    <source>
        <dbReference type="ARBA" id="ARBA00033192"/>
    </source>
</evidence>
<dbReference type="Pfam" id="PF07196">
    <property type="entry name" value="Flagellin_IN"/>
    <property type="match status" value="1"/>
</dbReference>
<accession>A0A1J5QU09</accession>
<evidence type="ECO:0000259" key="8">
    <source>
        <dbReference type="Pfam" id="PF02465"/>
    </source>
</evidence>
<keyword evidence="10" id="KW-0282">Flagellum</keyword>
<dbReference type="GO" id="GO:0007155">
    <property type="term" value="P:cell adhesion"/>
    <property type="evidence" value="ECO:0007669"/>
    <property type="project" value="InterPro"/>
</dbReference>
<dbReference type="AlphaFoldDB" id="A0A1J5QU09"/>
<feature type="domain" description="Flagellar hook-associated protein 2 N-terminal" evidence="8">
    <location>
        <begin position="16"/>
        <end position="111"/>
    </location>
</feature>